<evidence type="ECO:0000256" key="2">
    <source>
        <dbReference type="PROSITE-ProRule" id="PRU01379"/>
    </source>
</evidence>
<feature type="domain" description="Peptidase M14" evidence="3">
    <location>
        <begin position="1"/>
        <end position="273"/>
    </location>
</feature>
<name>A0A915DRL0_9BILA</name>
<dbReference type="Proteomes" id="UP000887574">
    <property type="component" value="Unplaced"/>
</dbReference>
<evidence type="ECO:0000313" key="4">
    <source>
        <dbReference type="Proteomes" id="UP000887574"/>
    </source>
</evidence>
<dbReference type="PANTHER" id="PTHR11532">
    <property type="entry name" value="PROTEASE M14 CARBOXYPEPTIDASE"/>
    <property type="match status" value="1"/>
</dbReference>
<dbReference type="GO" id="GO:0008270">
    <property type="term" value="F:zinc ion binding"/>
    <property type="evidence" value="ECO:0007669"/>
    <property type="project" value="InterPro"/>
</dbReference>
<dbReference type="WBParaSite" id="jg22784">
    <property type="protein sequence ID" value="jg22784"/>
    <property type="gene ID" value="jg22784"/>
</dbReference>
<dbReference type="AlphaFoldDB" id="A0A915DRL0"/>
<organism evidence="4 5">
    <name type="scientific">Ditylenchus dipsaci</name>
    <dbReference type="NCBI Taxonomy" id="166011"/>
    <lineage>
        <taxon>Eukaryota</taxon>
        <taxon>Metazoa</taxon>
        <taxon>Ecdysozoa</taxon>
        <taxon>Nematoda</taxon>
        <taxon>Chromadorea</taxon>
        <taxon>Rhabditida</taxon>
        <taxon>Tylenchina</taxon>
        <taxon>Tylenchomorpha</taxon>
        <taxon>Sphaerularioidea</taxon>
        <taxon>Anguinidae</taxon>
        <taxon>Anguininae</taxon>
        <taxon>Ditylenchus</taxon>
    </lineage>
</organism>
<proteinExistence type="inferred from homology"/>
<dbReference type="Pfam" id="PF00246">
    <property type="entry name" value="Peptidase_M14"/>
    <property type="match status" value="1"/>
</dbReference>
<dbReference type="GO" id="GO:0016485">
    <property type="term" value="P:protein processing"/>
    <property type="evidence" value="ECO:0007669"/>
    <property type="project" value="TreeGrafter"/>
</dbReference>
<dbReference type="GO" id="GO:0005615">
    <property type="term" value="C:extracellular space"/>
    <property type="evidence" value="ECO:0007669"/>
    <property type="project" value="TreeGrafter"/>
</dbReference>
<dbReference type="SUPFAM" id="SSF53187">
    <property type="entry name" value="Zn-dependent exopeptidases"/>
    <property type="match status" value="1"/>
</dbReference>
<dbReference type="SMART" id="SM00631">
    <property type="entry name" value="Zn_pept"/>
    <property type="match status" value="1"/>
</dbReference>
<accession>A0A915DRL0</accession>
<dbReference type="GO" id="GO:0004181">
    <property type="term" value="F:metallocarboxypeptidase activity"/>
    <property type="evidence" value="ECO:0007669"/>
    <property type="project" value="InterPro"/>
</dbReference>
<sequence length="325" mass="37160">MTLWLKELAKQFPDITHLYSVGQSTEARELWVLVISQSATKHELLMPEFKYVGNMHGNEVFGREALLYLAFILCTNYKKNKYITGLINKTRIHIMPSMNPDGYEIALVGDRDGAKGRKNFNKIDLNSNFPRHNRQKLDELISKRLDKLKETGPIISSSSHAPETIAVMKWMFLGANYPFDQSFSGNVHYSPSPDDKLFTQLSYQYARAHPSMWKTGRSCLVPLSGGMQDWQYAYTSCMEITIEMGCYKFPTDTMIPKLWEEHKYSLLSFLQMVHSGIKGLVKNTQGMPIAKAVVTIVVRSLLDESLRRQDQQHGFCAAKDSESRK</sequence>
<dbReference type="PRINTS" id="PR00765">
    <property type="entry name" value="CRBOXYPTASEA"/>
</dbReference>
<dbReference type="PANTHER" id="PTHR11532:SF62">
    <property type="entry name" value="CARBOXYPEPTIDASE D"/>
    <property type="match status" value="1"/>
</dbReference>
<dbReference type="GO" id="GO:0006518">
    <property type="term" value="P:peptide metabolic process"/>
    <property type="evidence" value="ECO:0007669"/>
    <property type="project" value="TreeGrafter"/>
</dbReference>
<evidence type="ECO:0000313" key="5">
    <source>
        <dbReference type="WBParaSite" id="jg22784"/>
    </source>
</evidence>
<reference evidence="5" key="1">
    <citation type="submission" date="2022-11" db="UniProtKB">
        <authorList>
            <consortium name="WormBaseParasite"/>
        </authorList>
    </citation>
    <scope>IDENTIFICATION</scope>
</reference>
<keyword evidence="4" id="KW-1185">Reference proteome</keyword>
<dbReference type="Gene3D" id="3.40.630.10">
    <property type="entry name" value="Zn peptidases"/>
    <property type="match status" value="1"/>
</dbReference>
<evidence type="ECO:0000259" key="3">
    <source>
        <dbReference type="PROSITE" id="PS52035"/>
    </source>
</evidence>
<dbReference type="PROSITE" id="PS52035">
    <property type="entry name" value="PEPTIDASE_M14"/>
    <property type="match status" value="1"/>
</dbReference>
<dbReference type="InterPro" id="IPR000834">
    <property type="entry name" value="Peptidase_M14"/>
</dbReference>
<comment type="similarity">
    <text evidence="1 2">Belongs to the peptidase M14 family.</text>
</comment>
<evidence type="ECO:0000256" key="1">
    <source>
        <dbReference type="ARBA" id="ARBA00005988"/>
    </source>
</evidence>
<feature type="active site" description="Proton donor/acceptor" evidence="2">
    <location>
        <position position="243"/>
    </location>
</feature>
<protein>
    <submittedName>
        <fullName evidence="5">Peptidase M14 carboxypeptidase A domain-containing protein</fullName>
    </submittedName>
</protein>
<dbReference type="InterPro" id="IPR050753">
    <property type="entry name" value="Peptidase_M14_domain"/>
</dbReference>